<keyword evidence="3 6" id="KW-0812">Transmembrane</keyword>
<feature type="transmembrane region" description="Helical" evidence="6">
    <location>
        <begin position="131"/>
        <end position="156"/>
    </location>
</feature>
<feature type="transmembrane region" description="Helical" evidence="6">
    <location>
        <begin position="82"/>
        <end position="102"/>
    </location>
</feature>
<dbReference type="EMBL" id="BMKA01000001">
    <property type="protein sequence ID" value="GGA11167.1"/>
    <property type="molecule type" value="Genomic_DNA"/>
</dbReference>
<gene>
    <name evidence="7" type="ORF">GCM10011498_09170</name>
</gene>
<dbReference type="PIRSF" id="PIRSF035875">
    <property type="entry name" value="RNase_BN"/>
    <property type="match status" value="1"/>
</dbReference>
<keyword evidence="8" id="KW-1185">Reference proteome</keyword>
<accession>A0A916QU94</accession>
<evidence type="ECO:0000313" key="8">
    <source>
        <dbReference type="Proteomes" id="UP000628017"/>
    </source>
</evidence>
<comment type="caution">
    <text evidence="7">The sequence shown here is derived from an EMBL/GenBank/DDBJ whole genome shotgun (WGS) entry which is preliminary data.</text>
</comment>
<evidence type="ECO:0008006" key="9">
    <source>
        <dbReference type="Google" id="ProtNLM"/>
    </source>
</evidence>
<protein>
    <recommendedName>
        <fullName evidence="9">YihY/virulence factor BrkB family protein</fullName>
    </recommendedName>
</protein>
<dbReference type="Pfam" id="PF03631">
    <property type="entry name" value="Virul_fac_BrkB"/>
    <property type="match status" value="1"/>
</dbReference>
<evidence type="ECO:0000256" key="6">
    <source>
        <dbReference type="SAM" id="Phobius"/>
    </source>
</evidence>
<dbReference type="PANTHER" id="PTHR30213">
    <property type="entry name" value="INNER MEMBRANE PROTEIN YHJD"/>
    <property type="match status" value="1"/>
</dbReference>
<reference evidence="7" key="2">
    <citation type="submission" date="2020-09" db="EMBL/GenBank/DDBJ databases">
        <authorList>
            <person name="Sun Q."/>
            <person name="Zhou Y."/>
        </authorList>
    </citation>
    <scope>NUCLEOTIDE SEQUENCE</scope>
    <source>
        <strain evidence="7">CGMCC 1.15880</strain>
    </source>
</reference>
<feature type="transmembrane region" description="Helical" evidence="6">
    <location>
        <begin position="27"/>
        <end position="53"/>
    </location>
</feature>
<evidence type="ECO:0000256" key="5">
    <source>
        <dbReference type="ARBA" id="ARBA00023136"/>
    </source>
</evidence>
<evidence type="ECO:0000256" key="2">
    <source>
        <dbReference type="ARBA" id="ARBA00022475"/>
    </source>
</evidence>
<dbReference type="InterPro" id="IPR017039">
    <property type="entry name" value="Virul_fac_BrkB"/>
</dbReference>
<keyword evidence="4 6" id="KW-1133">Transmembrane helix</keyword>
<feature type="transmembrane region" description="Helical" evidence="6">
    <location>
        <begin position="176"/>
        <end position="195"/>
    </location>
</feature>
<evidence type="ECO:0000256" key="4">
    <source>
        <dbReference type="ARBA" id="ARBA00022989"/>
    </source>
</evidence>
<evidence type="ECO:0000256" key="3">
    <source>
        <dbReference type="ARBA" id="ARBA00022692"/>
    </source>
</evidence>
<evidence type="ECO:0000313" key="7">
    <source>
        <dbReference type="EMBL" id="GGA11167.1"/>
    </source>
</evidence>
<dbReference type="RefSeq" id="WP_188671334.1">
    <property type="nucleotide sequence ID" value="NZ_BMKA01000001.1"/>
</dbReference>
<keyword evidence="5 6" id="KW-0472">Membrane</keyword>
<dbReference type="Proteomes" id="UP000628017">
    <property type="component" value="Unassembled WGS sequence"/>
</dbReference>
<dbReference type="PANTHER" id="PTHR30213:SF0">
    <property type="entry name" value="UPF0761 MEMBRANE PROTEIN YIHY"/>
    <property type="match status" value="1"/>
</dbReference>
<dbReference type="NCBIfam" id="TIGR00765">
    <property type="entry name" value="yihY_not_rbn"/>
    <property type="match status" value="1"/>
</dbReference>
<feature type="transmembrane region" description="Helical" evidence="6">
    <location>
        <begin position="207"/>
        <end position="230"/>
    </location>
</feature>
<dbReference type="GO" id="GO:0005886">
    <property type="term" value="C:plasma membrane"/>
    <property type="evidence" value="ECO:0007669"/>
    <property type="project" value="UniProtKB-SubCell"/>
</dbReference>
<name>A0A916QU94_9RHOB</name>
<proteinExistence type="predicted"/>
<feature type="transmembrane region" description="Helical" evidence="6">
    <location>
        <begin position="236"/>
        <end position="260"/>
    </location>
</feature>
<comment type="subcellular location">
    <subcellularLocation>
        <location evidence="1">Cell membrane</location>
        <topology evidence="1">Multi-pass membrane protein</topology>
    </subcellularLocation>
</comment>
<organism evidence="7 8">
    <name type="scientific">Neptunicoccus cionae</name>
    <dbReference type="NCBI Taxonomy" id="2035344"/>
    <lineage>
        <taxon>Bacteria</taxon>
        <taxon>Pseudomonadati</taxon>
        <taxon>Pseudomonadota</taxon>
        <taxon>Alphaproteobacteria</taxon>
        <taxon>Rhodobacterales</taxon>
        <taxon>Paracoccaceae</taxon>
        <taxon>Neptunicoccus</taxon>
    </lineage>
</organism>
<evidence type="ECO:0000256" key="1">
    <source>
        <dbReference type="ARBA" id="ARBA00004651"/>
    </source>
</evidence>
<keyword evidence="2" id="KW-1003">Cell membrane</keyword>
<sequence length="274" mass="29947">MHSPLIVVPRDAVNSFIARGGDMQAGYIAYSLLLAIFPFLIFCVSLTGLFIGVDRSAEAVGVLFDFAPPYLAKVLEPAVVDVLARSHSLFTLFILVAIWAAMRGVEAINRAFDGIYGERDGGVWVLRKTKALVTVFLSAIAAVVLGLSILLAPGLILMIEEFTQVEIPTNITLMRYAVGIVVFYCLIWSLHWFLPSNHAEGFTRWPGAAFTTVSWLGMATGLSIFLANWGRYSVTYGALAGIVITMLFLYFSAAIILLGAELNAALQRYRKENA</sequence>
<dbReference type="AlphaFoldDB" id="A0A916QU94"/>
<reference evidence="7" key="1">
    <citation type="journal article" date="2014" name="Int. J. Syst. Evol. Microbiol.">
        <title>Complete genome sequence of Corynebacterium casei LMG S-19264T (=DSM 44701T), isolated from a smear-ripened cheese.</title>
        <authorList>
            <consortium name="US DOE Joint Genome Institute (JGI-PGF)"/>
            <person name="Walter F."/>
            <person name="Albersmeier A."/>
            <person name="Kalinowski J."/>
            <person name="Ruckert C."/>
        </authorList>
    </citation>
    <scope>NUCLEOTIDE SEQUENCE</scope>
    <source>
        <strain evidence="7">CGMCC 1.15880</strain>
    </source>
</reference>